<evidence type="ECO:0000256" key="4">
    <source>
        <dbReference type="ARBA" id="ARBA00022989"/>
    </source>
</evidence>
<evidence type="ECO:0000256" key="6">
    <source>
        <dbReference type="SAM" id="Phobius"/>
    </source>
</evidence>
<protein>
    <submittedName>
        <fullName evidence="7">Oligosaccharide flippase family protein</fullName>
    </submittedName>
</protein>
<dbReference type="PANTHER" id="PTHR30250">
    <property type="entry name" value="PST FAMILY PREDICTED COLANIC ACID TRANSPORTER"/>
    <property type="match status" value="1"/>
</dbReference>
<feature type="transmembrane region" description="Helical" evidence="6">
    <location>
        <begin position="118"/>
        <end position="138"/>
    </location>
</feature>
<evidence type="ECO:0000256" key="3">
    <source>
        <dbReference type="ARBA" id="ARBA00022692"/>
    </source>
</evidence>
<evidence type="ECO:0000256" key="5">
    <source>
        <dbReference type="ARBA" id="ARBA00023136"/>
    </source>
</evidence>
<sequence length="443" mass="49150">MLVATYLGKENYGVLAVALSFAAIAGYFTELGLTQTLVREGTKKGSNHNVIVSSFFTVRIILAILTIIVSIFIINFFYSDPLMRYVLFVSVIPTIVGAALQGLGTAYFLLIEEMKYTALIKAITGLTTAVSLFAGIIFQLPLEWIAPIYGVANILAGIVAYSLVRKRIKLFSGWDRGIIHHLPSFMISGLTVLLLAQVAPIIMEKVTTKGEVGTFSLAFKIPSLLYQVPGIVAMAFFPILFRLGNEKSWNEHRRTNTIQLKVMSFLGISIVLPLFLYSDYLIGFLDPSWDKTATVLKILSFLLLLQSINYPLADGLTTSGQQIKRTMSQLVALGVAVILYIILGREYGSIGGAIAAISTEATMMTLFIIFYRGSIKVLFDGAFINFVTFIMIILGSFYINISMHPLVEMVLVEILFVSFVLMVDSPLRKYIYSQIQIIRKKLF</sequence>
<dbReference type="Pfam" id="PF01943">
    <property type="entry name" value="Polysacc_synt"/>
    <property type="match status" value="1"/>
</dbReference>
<name>A0ABY9JY95_9BACI</name>
<feature type="transmembrane region" description="Helical" evidence="6">
    <location>
        <begin position="144"/>
        <end position="164"/>
    </location>
</feature>
<organism evidence="7 8">
    <name type="scientific">Bacillus carboniphilus</name>
    <dbReference type="NCBI Taxonomy" id="86663"/>
    <lineage>
        <taxon>Bacteria</taxon>
        <taxon>Bacillati</taxon>
        <taxon>Bacillota</taxon>
        <taxon>Bacilli</taxon>
        <taxon>Bacillales</taxon>
        <taxon>Bacillaceae</taxon>
        <taxon>Bacillus</taxon>
    </lineage>
</organism>
<feature type="transmembrane region" description="Helical" evidence="6">
    <location>
        <begin position="325"/>
        <end position="343"/>
    </location>
</feature>
<evidence type="ECO:0000256" key="1">
    <source>
        <dbReference type="ARBA" id="ARBA00004651"/>
    </source>
</evidence>
<keyword evidence="4 6" id="KW-1133">Transmembrane helix</keyword>
<feature type="transmembrane region" description="Helical" evidence="6">
    <location>
        <begin position="50"/>
        <end position="79"/>
    </location>
</feature>
<evidence type="ECO:0000313" key="7">
    <source>
        <dbReference type="EMBL" id="WLR44320.1"/>
    </source>
</evidence>
<dbReference type="InterPro" id="IPR050833">
    <property type="entry name" value="Poly_Biosynth_Transport"/>
</dbReference>
<keyword evidence="5 6" id="KW-0472">Membrane</keyword>
<feature type="transmembrane region" description="Helical" evidence="6">
    <location>
        <begin position="12"/>
        <end position="29"/>
    </location>
</feature>
<keyword evidence="3 6" id="KW-0812">Transmembrane</keyword>
<dbReference type="Proteomes" id="UP001197974">
    <property type="component" value="Chromosome"/>
</dbReference>
<dbReference type="RefSeq" id="WP_306020816.1">
    <property type="nucleotide sequence ID" value="NZ_CP129013.1"/>
</dbReference>
<comment type="subcellular location">
    <subcellularLocation>
        <location evidence="1">Cell membrane</location>
        <topology evidence="1">Multi-pass membrane protein</topology>
    </subcellularLocation>
</comment>
<evidence type="ECO:0000256" key="2">
    <source>
        <dbReference type="ARBA" id="ARBA00022475"/>
    </source>
</evidence>
<proteinExistence type="predicted"/>
<accession>A0ABY9JY95</accession>
<feature type="transmembrane region" description="Helical" evidence="6">
    <location>
        <begin position="85"/>
        <end position="111"/>
    </location>
</feature>
<dbReference type="PANTHER" id="PTHR30250:SF11">
    <property type="entry name" value="O-ANTIGEN TRANSPORTER-RELATED"/>
    <property type="match status" value="1"/>
</dbReference>
<feature type="transmembrane region" description="Helical" evidence="6">
    <location>
        <begin position="349"/>
        <end position="370"/>
    </location>
</feature>
<feature type="transmembrane region" description="Helical" evidence="6">
    <location>
        <begin position="405"/>
        <end position="423"/>
    </location>
</feature>
<feature type="transmembrane region" description="Helical" evidence="6">
    <location>
        <begin position="185"/>
        <end position="203"/>
    </location>
</feature>
<dbReference type="InterPro" id="IPR002797">
    <property type="entry name" value="Polysacc_synth"/>
</dbReference>
<gene>
    <name evidence="7" type="ORF">LC087_11450</name>
</gene>
<evidence type="ECO:0000313" key="8">
    <source>
        <dbReference type="Proteomes" id="UP001197974"/>
    </source>
</evidence>
<keyword evidence="2" id="KW-1003">Cell membrane</keyword>
<feature type="transmembrane region" description="Helical" evidence="6">
    <location>
        <begin position="262"/>
        <end position="282"/>
    </location>
</feature>
<feature type="transmembrane region" description="Helical" evidence="6">
    <location>
        <begin position="294"/>
        <end position="313"/>
    </location>
</feature>
<feature type="transmembrane region" description="Helical" evidence="6">
    <location>
        <begin position="377"/>
        <end position="399"/>
    </location>
</feature>
<reference evidence="7 8" key="1">
    <citation type="submission" date="2023-06" db="EMBL/GenBank/DDBJ databases">
        <title>Five Gram-positive bacteria isolated from mangrove sediments in Shenzhen, Guangdong, China.</title>
        <authorList>
            <person name="Yu S."/>
            <person name="Zheng W."/>
            <person name="Huang Y."/>
        </authorList>
    </citation>
    <scope>NUCLEOTIDE SEQUENCE [LARGE SCALE GENOMIC DNA]</scope>
    <source>
        <strain evidence="7 8">SaN35-3</strain>
    </source>
</reference>
<feature type="transmembrane region" description="Helical" evidence="6">
    <location>
        <begin position="223"/>
        <end position="241"/>
    </location>
</feature>
<dbReference type="EMBL" id="CP129013">
    <property type="protein sequence ID" value="WLR44320.1"/>
    <property type="molecule type" value="Genomic_DNA"/>
</dbReference>
<keyword evidence="8" id="KW-1185">Reference proteome</keyword>